<dbReference type="GO" id="GO:0005886">
    <property type="term" value="C:plasma membrane"/>
    <property type="evidence" value="ECO:0007669"/>
    <property type="project" value="UniProtKB-SubCell"/>
</dbReference>
<dbReference type="InterPro" id="IPR024449">
    <property type="entry name" value="Anti-sigma_RsgI_N"/>
</dbReference>
<sequence>MGNPVRGLVVAKQGREVIVLTPEGEWRSIPLAGPVPEVGEEVMLPPAKKASRRQVLMAAAAVILLLVLALPLARRAIVPSVPVVPAYYVGIDINPSIELAVDGEERVLSARGFNEDGEKLLGAVALKNEKIAEAVAILTTEAIRQGYYLPDRKGTMVVTVSPAEGRAEEEREAGDALGQKVSERARNILRQAGVEAVVETAVVDPEIRSRAEAYGLSPGKYGILLEALEAGLPVTADDLKQESIAGVLGRFGDNWEELLHRLHQDRELLQKERQLDAALKKALGKKEANENSPDTAASGKDNASGKVGRDGNLKDKSRETGENASRGRLQENDGVAKETAPERLKDDTVKRDAGPEPKKATPINPPRDNKQSRSHVDSR</sequence>
<name>A0A2T0AY53_9FIRM</name>
<keyword evidence="2" id="KW-1003">Cell membrane</keyword>
<dbReference type="EMBL" id="PVXM01000003">
    <property type="protein sequence ID" value="PRR75819.1"/>
    <property type="molecule type" value="Genomic_DNA"/>
</dbReference>
<feature type="compositionally biased region" description="Basic and acidic residues" evidence="6">
    <location>
        <begin position="328"/>
        <end position="359"/>
    </location>
</feature>
<evidence type="ECO:0000256" key="6">
    <source>
        <dbReference type="SAM" id="MobiDB-lite"/>
    </source>
</evidence>
<keyword evidence="10" id="KW-1185">Reference proteome</keyword>
<dbReference type="RefSeq" id="WP_106004240.1">
    <property type="nucleotide sequence ID" value="NZ_CP136419.1"/>
</dbReference>
<keyword evidence="4 7" id="KW-1133">Transmembrane helix</keyword>
<evidence type="ECO:0000259" key="8">
    <source>
        <dbReference type="PROSITE" id="PS51849"/>
    </source>
</evidence>
<feature type="region of interest" description="Disordered" evidence="6">
    <location>
        <begin position="281"/>
        <end position="379"/>
    </location>
</feature>
<evidence type="ECO:0000313" key="9">
    <source>
        <dbReference type="EMBL" id="PRR75819.1"/>
    </source>
</evidence>
<dbReference type="Pfam" id="PF12791">
    <property type="entry name" value="RsgI_N"/>
    <property type="match status" value="1"/>
</dbReference>
<comment type="caution">
    <text evidence="9">The sequence shown here is derived from an EMBL/GenBank/DDBJ whole genome shotgun (WGS) entry which is preliminary data.</text>
</comment>
<feature type="compositionally biased region" description="Basic and acidic residues" evidence="6">
    <location>
        <begin position="367"/>
        <end position="379"/>
    </location>
</feature>
<feature type="compositionally biased region" description="Basic and acidic residues" evidence="6">
    <location>
        <begin position="307"/>
        <end position="321"/>
    </location>
</feature>
<dbReference type="Pfam" id="PF23750">
    <property type="entry name" value="RsgI_M"/>
    <property type="match status" value="1"/>
</dbReference>
<feature type="domain" description="RsgI N-terminal anti-sigma" evidence="8">
    <location>
        <begin position="5"/>
        <end position="53"/>
    </location>
</feature>
<evidence type="ECO:0000256" key="1">
    <source>
        <dbReference type="ARBA" id="ARBA00004162"/>
    </source>
</evidence>
<evidence type="ECO:0000256" key="4">
    <source>
        <dbReference type="ARBA" id="ARBA00022989"/>
    </source>
</evidence>
<keyword evidence="5 7" id="KW-0472">Membrane</keyword>
<accession>A0A2T0AY53</accession>
<proteinExistence type="predicted"/>
<evidence type="ECO:0000256" key="5">
    <source>
        <dbReference type="ARBA" id="ARBA00023136"/>
    </source>
</evidence>
<dbReference type="InterPro" id="IPR055431">
    <property type="entry name" value="RsgI_M"/>
</dbReference>
<organism evidence="9 10">
    <name type="scientific">Neomoorella humiferrea</name>
    <dbReference type="NCBI Taxonomy" id="676965"/>
    <lineage>
        <taxon>Bacteria</taxon>
        <taxon>Bacillati</taxon>
        <taxon>Bacillota</taxon>
        <taxon>Clostridia</taxon>
        <taxon>Neomoorellales</taxon>
        <taxon>Neomoorellaceae</taxon>
        <taxon>Neomoorella</taxon>
    </lineage>
</organism>
<keyword evidence="3 7" id="KW-0812">Transmembrane</keyword>
<dbReference type="AlphaFoldDB" id="A0A2T0AY53"/>
<dbReference type="Proteomes" id="UP000238415">
    <property type="component" value="Unassembled WGS sequence"/>
</dbReference>
<reference evidence="9 10" key="1">
    <citation type="submission" date="2018-03" db="EMBL/GenBank/DDBJ databases">
        <title>Genome sequence of Moorella humiferrea DSM 23265.</title>
        <authorList>
            <person name="Poehlein A."/>
            <person name="Daniel R."/>
        </authorList>
    </citation>
    <scope>NUCLEOTIDE SEQUENCE [LARGE SCALE GENOMIC DNA]</scope>
    <source>
        <strain evidence="9 10">DSM 23265</strain>
    </source>
</reference>
<feature type="transmembrane region" description="Helical" evidence="7">
    <location>
        <begin position="55"/>
        <end position="73"/>
    </location>
</feature>
<dbReference type="PROSITE" id="PS51849">
    <property type="entry name" value="RSGI_N"/>
    <property type="match status" value="1"/>
</dbReference>
<evidence type="ECO:0000256" key="2">
    <source>
        <dbReference type="ARBA" id="ARBA00022475"/>
    </source>
</evidence>
<gene>
    <name evidence="9" type="primary">rsgI</name>
    <name evidence="9" type="ORF">MOHU_02000</name>
</gene>
<comment type="subcellular location">
    <subcellularLocation>
        <location evidence="1">Cell membrane</location>
        <topology evidence="1">Single-pass membrane protein</topology>
    </subcellularLocation>
</comment>
<evidence type="ECO:0000313" key="10">
    <source>
        <dbReference type="Proteomes" id="UP000238415"/>
    </source>
</evidence>
<evidence type="ECO:0000256" key="7">
    <source>
        <dbReference type="SAM" id="Phobius"/>
    </source>
</evidence>
<dbReference type="OrthoDB" id="1722490at2"/>
<protein>
    <submittedName>
        <fullName evidence="9">Anti-sigma-I factor RsgI</fullName>
    </submittedName>
</protein>
<evidence type="ECO:0000256" key="3">
    <source>
        <dbReference type="ARBA" id="ARBA00022692"/>
    </source>
</evidence>